<keyword evidence="7" id="KW-1185">Reference proteome</keyword>
<comment type="caution">
    <text evidence="6">The sequence shown here is derived from an EMBL/GenBank/DDBJ whole genome shotgun (WGS) entry which is preliminary data.</text>
</comment>
<organism evidence="6 7">
    <name type="scientific">Ignelater luminosus</name>
    <name type="common">Cucubano</name>
    <name type="synonym">Pyrophorus luminosus</name>
    <dbReference type="NCBI Taxonomy" id="2038154"/>
    <lineage>
        <taxon>Eukaryota</taxon>
        <taxon>Metazoa</taxon>
        <taxon>Ecdysozoa</taxon>
        <taxon>Arthropoda</taxon>
        <taxon>Hexapoda</taxon>
        <taxon>Insecta</taxon>
        <taxon>Pterygota</taxon>
        <taxon>Neoptera</taxon>
        <taxon>Endopterygota</taxon>
        <taxon>Coleoptera</taxon>
        <taxon>Polyphaga</taxon>
        <taxon>Elateriformia</taxon>
        <taxon>Elateroidea</taxon>
        <taxon>Elateridae</taxon>
        <taxon>Agrypninae</taxon>
        <taxon>Pyrophorini</taxon>
        <taxon>Ignelater</taxon>
    </lineage>
</organism>
<evidence type="ECO:0000256" key="3">
    <source>
        <dbReference type="ARBA" id="ARBA00023128"/>
    </source>
</evidence>
<proteinExistence type="inferred from homology"/>
<dbReference type="AlphaFoldDB" id="A0A8K0CJH5"/>
<gene>
    <name evidence="6" type="ORF">ILUMI_20560</name>
</gene>
<dbReference type="EMBL" id="VTPC01089859">
    <property type="protein sequence ID" value="KAF2885618.1"/>
    <property type="molecule type" value="Genomic_DNA"/>
</dbReference>
<comment type="similarity">
    <text evidence="2 5">Belongs to the CMC family.</text>
</comment>
<keyword evidence="3 5" id="KW-0496">Mitochondrion</keyword>
<evidence type="ECO:0000256" key="4">
    <source>
        <dbReference type="ARBA" id="ARBA00023157"/>
    </source>
</evidence>
<protein>
    <recommendedName>
        <fullName evidence="5">COX assembly mitochondrial protein</fullName>
    </recommendedName>
</protein>
<evidence type="ECO:0000256" key="2">
    <source>
        <dbReference type="ARBA" id="ARBA00007347"/>
    </source>
</evidence>
<evidence type="ECO:0000313" key="7">
    <source>
        <dbReference type="Proteomes" id="UP000801492"/>
    </source>
</evidence>
<comment type="subcellular location">
    <subcellularLocation>
        <location evidence="1 5">Mitochondrion</location>
    </subcellularLocation>
</comment>
<dbReference type="OrthoDB" id="532630at2759"/>
<sequence>MHTDLSPHLHTKECNTLIDLLKQCHEDHPFRKFLGYCNSIDQQVVMCLKSERLARRQKNYEKSLEFKRKLREKAQSNMA</sequence>
<dbReference type="GO" id="GO:0005739">
    <property type="term" value="C:mitochondrion"/>
    <property type="evidence" value="ECO:0007669"/>
    <property type="project" value="UniProtKB-SubCell"/>
</dbReference>
<name>A0A8K0CJH5_IGNLU</name>
<keyword evidence="4" id="KW-1015">Disulfide bond</keyword>
<evidence type="ECO:0000256" key="5">
    <source>
        <dbReference type="RuleBase" id="RU364104"/>
    </source>
</evidence>
<dbReference type="Proteomes" id="UP000801492">
    <property type="component" value="Unassembled WGS sequence"/>
</dbReference>
<evidence type="ECO:0000256" key="1">
    <source>
        <dbReference type="ARBA" id="ARBA00004173"/>
    </source>
</evidence>
<dbReference type="PANTHER" id="PTHR22977">
    <property type="entry name" value="COX ASSEMBLY MITOCHONDRIAL PROTEIN"/>
    <property type="match status" value="1"/>
</dbReference>
<dbReference type="PANTHER" id="PTHR22977:SF1">
    <property type="entry name" value="COX ASSEMBLY MITOCHONDRIAL PROTEIN 2 HOMOLOG"/>
    <property type="match status" value="1"/>
</dbReference>
<dbReference type="InterPro" id="IPR013892">
    <property type="entry name" value="Cyt_c_biogenesis_Cmc1-like"/>
</dbReference>
<reference evidence="6" key="1">
    <citation type="submission" date="2019-08" db="EMBL/GenBank/DDBJ databases">
        <title>The genome of the North American firefly Photinus pyralis.</title>
        <authorList>
            <consortium name="Photinus pyralis genome working group"/>
            <person name="Fallon T.R."/>
            <person name="Sander Lower S.E."/>
            <person name="Weng J.-K."/>
        </authorList>
    </citation>
    <scope>NUCLEOTIDE SEQUENCE</scope>
    <source>
        <strain evidence="6">TRF0915ILg1</strain>
        <tissue evidence="6">Whole body</tissue>
    </source>
</reference>
<accession>A0A8K0CJH5</accession>
<dbReference type="Pfam" id="PF08583">
    <property type="entry name" value="Cmc1"/>
    <property type="match status" value="1"/>
</dbReference>
<evidence type="ECO:0000313" key="6">
    <source>
        <dbReference type="EMBL" id="KAF2885618.1"/>
    </source>
</evidence>